<accession>A0ABN9QQX7</accession>
<keyword evidence="2" id="KW-1133">Transmembrane helix</keyword>
<dbReference type="EMBL" id="CAUYUJ010004219">
    <property type="protein sequence ID" value="CAK0808613.1"/>
    <property type="molecule type" value="Genomic_DNA"/>
</dbReference>
<keyword evidence="4" id="KW-1185">Reference proteome</keyword>
<evidence type="ECO:0000256" key="2">
    <source>
        <dbReference type="SAM" id="Phobius"/>
    </source>
</evidence>
<evidence type="ECO:0000313" key="3">
    <source>
        <dbReference type="EMBL" id="CAK0808613.1"/>
    </source>
</evidence>
<feature type="region of interest" description="Disordered" evidence="1">
    <location>
        <begin position="1"/>
        <end position="23"/>
    </location>
</feature>
<organism evidence="3 4">
    <name type="scientific">Prorocentrum cordatum</name>
    <dbReference type="NCBI Taxonomy" id="2364126"/>
    <lineage>
        <taxon>Eukaryota</taxon>
        <taxon>Sar</taxon>
        <taxon>Alveolata</taxon>
        <taxon>Dinophyceae</taxon>
        <taxon>Prorocentrales</taxon>
        <taxon>Prorocentraceae</taxon>
        <taxon>Prorocentrum</taxon>
    </lineage>
</organism>
<name>A0ABN9QQX7_9DINO</name>
<evidence type="ECO:0000256" key="1">
    <source>
        <dbReference type="SAM" id="MobiDB-lite"/>
    </source>
</evidence>
<keyword evidence="2" id="KW-0812">Transmembrane</keyword>
<keyword evidence="2" id="KW-0472">Membrane</keyword>
<gene>
    <name evidence="3" type="ORF">PCOR1329_LOCUS14151</name>
</gene>
<reference evidence="3" key="1">
    <citation type="submission" date="2023-10" db="EMBL/GenBank/DDBJ databases">
        <authorList>
            <person name="Chen Y."/>
            <person name="Shah S."/>
            <person name="Dougan E. K."/>
            <person name="Thang M."/>
            <person name="Chan C."/>
        </authorList>
    </citation>
    <scope>NUCLEOTIDE SEQUENCE [LARGE SCALE GENOMIC DNA]</scope>
</reference>
<feature type="transmembrane region" description="Helical" evidence="2">
    <location>
        <begin position="233"/>
        <end position="250"/>
    </location>
</feature>
<dbReference type="Proteomes" id="UP001189429">
    <property type="component" value="Unassembled WGS sequence"/>
</dbReference>
<evidence type="ECO:0000313" key="4">
    <source>
        <dbReference type="Proteomes" id="UP001189429"/>
    </source>
</evidence>
<protein>
    <submittedName>
        <fullName evidence="3">Uncharacterized protein</fullName>
    </submittedName>
</protein>
<feature type="transmembrane region" description="Helical" evidence="2">
    <location>
        <begin position="262"/>
        <end position="286"/>
    </location>
</feature>
<proteinExistence type="predicted"/>
<comment type="caution">
    <text evidence="3">The sequence shown here is derived from an EMBL/GenBank/DDBJ whole genome shotgun (WGS) entry which is preliminary data.</text>
</comment>
<sequence>MRRERPSRGTTGGSRRRRTGRSTLSAGEGPLCLCSVPARWRIFHVSISLWNIKHAHDQYVRLERLSVSHFNIDFVAWREGALDPENGTEPEVSCFRVERSLEGNLSSLSDLVKAPPIPGVGSIAKSVVMKKDPKLSCGALRDAHGDAACSSSLGLMLATYTVDFTSGCPWSDFCKMPFHHACPVQCGSYGTAMCRDPGNLVVEGYARFSRSFAMALYRSLQAQAAQVTITRSYLMALLNICGLVSLFLALCRWTHWARSQRLVMVSWCLLFLAPFVLSSVPVRLFLQADEADGYIKDFLHVSREFWKPEEGTKGGSKADLLPSCEELRGAATGTDSYRMFSNYKNSLRDACKKCPGGGWSTWFDWRCYVFSFGEKNTGASKSDITKVCNEYQEGSREFDNAVEEFCEVSRAYVEQREQQAHGTAKGWSKFVQSNEKYGEYGWKHAKILMESSIGLGDPCPCSSSCFPPPCRWPPLCFRLAWPPGNSSASRASLARISEP</sequence>